<dbReference type="SMART" id="SM00360">
    <property type="entry name" value="RRM"/>
    <property type="match status" value="2"/>
</dbReference>
<reference evidence="5" key="1">
    <citation type="journal article" date="2013" name="Nat. Commun.">
        <title>Whole-genome sequencing of Oryza brachyantha reveals mechanisms underlying Oryza genome evolution.</title>
        <authorList>
            <person name="Chen J."/>
            <person name="Huang Q."/>
            <person name="Gao D."/>
            <person name="Wang J."/>
            <person name="Lang Y."/>
            <person name="Liu T."/>
            <person name="Li B."/>
            <person name="Bai Z."/>
            <person name="Luis Goicoechea J."/>
            <person name="Liang C."/>
            <person name="Chen C."/>
            <person name="Zhang W."/>
            <person name="Sun S."/>
            <person name="Liao Y."/>
            <person name="Zhang X."/>
            <person name="Yang L."/>
            <person name="Song C."/>
            <person name="Wang M."/>
            <person name="Shi J."/>
            <person name="Liu G."/>
            <person name="Liu J."/>
            <person name="Zhou H."/>
            <person name="Zhou W."/>
            <person name="Yu Q."/>
            <person name="An N."/>
            <person name="Chen Y."/>
            <person name="Cai Q."/>
            <person name="Wang B."/>
            <person name="Liu B."/>
            <person name="Min J."/>
            <person name="Huang Y."/>
            <person name="Wu H."/>
            <person name="Li Z."/>
            <person name="Zhang Y."/>
            <person name="Yin Y."/>
            <person name="Song W."/>
            <person name="Jiang J."/>
            <person name="Jackson S.A."/>
            <person name="Wing R.A."/>
            <person name="Wang J."/>
            <person name="Chen M."/>
        </authorList>
    </citation>
    <scope>NUCLEOTIDE SEQUENCE [LARGE SCALE GENOMIC DNA]</scope>
    <source>
        <strain evidence="5">cv. IRGC 101232</strain>
    </source>
</reference>
<dbReference type="Gene3D" id="3.30.70.330">
    <property type="match status" value="2"/>
</dbReference>
<evidence type="ECO:0000313" key="6">
    <source>
        <dbReference type="Proteomes" id="UP000006038"/>
    </source>
</evidence>
<keyword evidence="2 3" id="KW-0694">RNA-binding</keyword>
<dbReference type="GO" id="GO:0003723">
    <property type="term" value="F:RNA binding"/>
    <property type="evidence" value="ECO:0007669"/>
    <property type="project" value="UniProtKB-UniRule"/>
</dbReference>
<accession>J3MNU0</accession>
<dbReference type="SUPFAM" id="SSF54928">
    <property type="entry name" value="RNA-binding domain, RBD"/>
    <property type="match status" value="2"/>
</dbReference>
<protein>
    <recommendedName>
        <fullName evidence="4">RRM domain-containing protein</fullName>
    </recommendedName>
</protein>
<dbReference type="Pfam" id="PF00076">
    <property type="entry name" value="RRM_1"/>
    <property type="match status" value="2"/>
</dbReference>
<feature type="domain" description="RRM" evidence="4">
    <location>
        <begin position="80"/>
        <end position="161"/>
    </location>
</feature>
<dbReference type="HOGENOM" id="CLU_848307_0_0_1"/>
<keyword evidence="1" id="KW-0677">Repeat</keyword>
<reference evidence="5" key="2">
    <citation type="submission" date="2013-04" db="UniProtKB">
        <authorList>
            <consortium name="EnsemblPlants"/>
        </authorList>
    </citation>
    <scope>IDENTIFICATION</scope>
</reference>
<name>J3MNU0_ORYBR</name>
<proteinExistence type="predicted"/>
<evidence type="ECO:0000256" key="1">
    <source>
        <dbReference type="ARBA" id="ARBA00022737"/>
    </source>
</evidence>
<evidence type="ECO:0000259" key="4">
    <source>
        <dbReference type="PROSITE" id="PS50102"/>
    </source>
</evidence>
<dbReference type="Proteomes" id="UP000006038">
    <property type="component" value="Chromosome 7"/>
</dbReference>
<evidence type="ECO:0000256" key="3">
    <source>
        <dbReference type="PROSITE-ProRule" id="PRU00176"/>
    </source>
</evidence>
<dbReference type="EnsemblPlants" id="OB07G30720.1">
    <property type="protein sequence ID" value="OB07G30720.1"/>
    <property type="gene ID" value="OB07G30720"/>
</dbReference>
<dbReference type="InterPro" id="IPR012677">
    <property type="entry name" value="Nucleotide-bd_a/b_plait_sf"/>
</dbReference>
<dbReference type="STRING" id="4533.J3MNU0"/>
<dbReference type="PROSITE" id="PS50102">
    <property type="entry name" value="RRM"/>
    <property type="match status" value="1"/>
</dbReference>
<evidence type="ECO:0000256" key="2">
    <source>
        <dbReference type="ARBA" id="ARBA00022884"/>
    </source>
</evidence>
<organism evidence="5">
    <name type="scientific">Oryza brachyantha</name>
    <name type="common">malo sina</name>
    <dbReference type="NCBI Taxonomy" id="4533"/>
    <lineage>
        <taxon>Eukaryota</taxon>
        <taxon>Viridiplantae</taxon>
        <taxon>Streptophyta</taxon>
        <taxon>Embryophyta</taxon>
        <taxon>Tracheophyta</taxon>
        <taxon>Spermatophyta</taxon>
        <taxon>Magnoliopsida</taxon>
        <taxon>Liliopsida</taxon>
        <taxon>Poales</taxon>
        <taxon>Poaceae</taxon>
        <taxon>BOP clade</taxon>
        <taxon>Oryzoideae</taxon>
        <taxon>Oryzeae</taxon>
        <taxon>Oryzinae</taxon>
        <taxon>Oryza</taxon>
    </lineage>
</organism>
<dbReference type="AlphaFoldDB" id="J3MNU0"/>
<keyword evidence="6" id="KW-1185">Reference proteome</keyword>
<sequence length="328" mass="37098">MAAEEILAVIRRAARADDATVIRNRATGASRGCCFVVCPSREEADKAIAAYHNKCTLPGASRVMQVRYADGELERLDAEQKLFVGMLPRDVKDNEVSALFSQYGSIRQLKLLRSPQKTSKACAILEYESKEHARAAIEALNGMRVLFNGSDATLVVKLADTEKERQARRAQKAQAQPSKPLGVNLVPQLPIFGAPDMRFLPPYDVLCYKTEGTTDPELKDLMKMTNKLEMLVTELKRVVNLLENRVTYNDPILPNQHSHLSVEHDEKQDKPNEFDSKTLEVPGIMYTQRTHCKTKHPTALCTHMSIKEIYFRDSTQIYFQEQILKYPT</sequence>
<dbReference type="PANTHER" id="PTHR24012">
    <property type="entry name" value="RNA BINDING PROTEIN"/>
    <property type="match status" value="1"/>
</dbReference>
<dbReference type="Gramene" id="OB07G30720.1">
    <property type="protein sequence ID" value="OB07G30720.1"/>
    <property type="gene ID" value="OB07G30720"/>
</dbReference>
<dbReference type="InterPro" id="IPR035979">
    <property type="entry name" value="RBD_domain_sf"/>
</dbReference>
<dbReference type="InterPro" id="IPR000504">
    <property type="entry name" value="RRM_dom"/>
</dbReference>
<evidence type="ECO:0000313" key="5">
    <source>
        <dbReference type="EnsemblPlants" id="OB07G30720.1"/>
    </source>
</evidence>
<dbReference type="eggNOG" id="KOG0144">
    <property type="taxonomic scope" value="Eukaryota"/>
</dbReference>